<dbReference type="PROSITE" id="PS50893">
    <property type="entry name" value="ABC_TRANSPORTER_2"/>
    <property type="match status" value="1"/>
</dbReference>
<dbReference type="KEGG" id="cmq:B840_06180"/>
<dbReference type="Pfam" id="PF00005">
    <property type="entry name" value="ABC_tran"/>
    <property type="match status" value="1"/>
</dbReference>
<proteinExistence type="predicted"/>
<organism evidence="5 6">
    <name type="scientific">Corynebacterium marinum DSM 44953</name>
    <dbReference type="NCBI Taxonomy" id="1224162"/>
    <lineage>
        <taxon>Bacteria</taxon>
        <taxon>Bacillati</taxon>
        <taxon>Actinomycetota</taxon>
        <taxon>Actinomycetes</taxon>
        <taxon>Mycobacteriales</taxon>
        <taxon>Corynebacteriaceae</taxon>
        <taxon>Corynebacterium</taxon>
    </lineage>
</organism>
<evidence type="ECO:0000256" key="1">
    <source>
        <dbReference type="ARBA" id="ARBA00022448"/>
    </source>
</evidence>
<evidence type="ECO:0000313" key="6">
    <source>
        <dbReference type="Proteomes" id="UP000031928"/>
    </source>
</evidence>
<dbReference type="CDD" id="cd03255">
    <property type="entry name" value="ABC_MJ0796_LolCDE_FtsE"/>
    <property type="match status" value="1"/>
</dbReference>
<dbReference type="GO" id="GO:0005524">
    <property type="term" value="F:ATP binding"/>
    <property type="evidence" value="ECO:0007669"/>
    <property type="project" value="UniProtKB-KW"/>
</dbReference>
<evidence type="ECO:0000256" key="2">
    <source>
        <dbReference type="ARBA" id="ARBA00022741"/>
    </source>
</evidence>
<evidence type="ECO:0000256" key="3">
    <source>
        <dbReference type="ARBA" id="ARBA00022840"/>
    </source>
</evidence>
<dbReference type="SMART" id="SM00382">
    <property type="entry name" value="AAA"/>
    <property type="match status" value="1"/>
</dbReference>
<evidence type="ECO:0000259" key="4">
    <source>
        <dbReference type="PROSITE" id="PS50893"/>
    </source>
</evidence>
<dbReference type="RefSeq" id="WP_042621415.1">
    <property type="nucleotide sequence ID" value="NZ_CP007790.1"/>
</dbReference>
<dbReference type="EMBL" id="CP007790">
    <property type="protein sequence ID" value="AJK68842.1"/>
    <property type="molecule type" value="Genomic_DNA"/>
</dbReference>
<dbReference type="GO" id="GO:0005886">
    <property type="term" value="C:plasma membrane"/>
    <property type="evidence" value="ECO:0007669"/>
    <property type="project" value="TreeGrafter"/>
</dbReference>
<dbReference type="HOGENOM" id="CLU_000604_1_22_11"/>
<dbReference type="OrthoDB" id="9802264at2"/>
<dbReference type="InterPro" id="IPR027417">
    <property type="entry name" value="P-loop_NTPase"/>
</dbReference>
<keyword evidence="1" id="KW-0813">Transport</keyword>
<keyword evidence="2" id="KW-0547">Nucleotide-binding</keyword>
<feature type="domain" description="ABC transporter" evidence="4">
    <location>
        <begin position="11"/>
        <end position="246"/>
    </location>
</feature>
<protein>
    <submittedName>
        <fullName evidence="5">ABC transporter</fullName>
    </submittedName>
</protein>
<dbReference type="Gene3D" id="3.40.50.300">
    <property type="entry name" value="P-loop containing nucleotide triphosphate hydrolases"/>
    <property type="match status" value="1"/>
</dbReference>
<dbReference type="PANTHER" id="PTHR24220">
    <property type="entry name" value="IMPORT ATP-BINDING PROTEIN"/>
    <property type="match status" value="1"/>
</dbReference>
<dbReference type="Proteomes" id="UP000031928">
    <property type="component" value="Chromosome"/>
</dbReference>
<dbReference type="GO" id="GO:0016887">
    <property type="term" value="F:ATP hydrolysis activity"/>
    <property type="evidence" value="ECO:0007669"/>
    <property type="project" value="InterPro"/>
</dbReference>
<dbReference type="InterPro" id="IPR003439">
    <property type="entry name" value="ABC_transporter-like_ATP-bd"/>
</dbReference>
<dbReference type="InterPro" id="IPR015854">
    <property type="entry name" value="ABC_transpr_LolD-like"/>
</dbReference>
<keyword evidence="3" id="KW-0067">ATP-binding</keyword>
<accession>A0A0B6TFW1</accession>
<gene>
    <name evidence="5" type="ORF">B840_06180</name>
</gene>
<dbReference type="AlphaFoldDB" id="A0A0B6TFW1"/>
<dbReference type="InterPro" id="IPR017911">
    <property type="entry name" value="MacB-like_ATP-bd"/>
</dbReference>
<dbReference type="InterPro" id="IPR003593">
    <property type="entry name" value="AAA+_ATPase"/>
</dbReference>
<keyword evidence="6" id="KW-1185">Reference proteome</keyword>
<sequence>MKETPAQNAILEARGVEKHFGGTTVLHGVDLTVRRGEFLSIMGPSGCGKSTLLYAVSGMDRPDAGTVSLDGEALADLNAAELANLRLTRMGFVFQQVHLLKNLTLLDNVVLPGYLAKLAPRAVLNERAGTLMARTGVRELGDRDISQASGGQLQRVAICRALINDPAIVFGDEPTGALDSTAAQEIMGILEELNADGMTMLLVTHDPQVASHGDRVVYMIDGRIAAELELDREEHLGERQAAVDTWLATLR</sequence>
<dbReference type="GO" id="GO:0022857">
    <property type="term" value="F:transmembrane transporter activity"/>
    <property type="evidence" value="ECO:0007669"/>
    <property type="project" value="TreeGrafter"/>
</dbReference>
<dbReference type="SUPFAM" id="SSF52540">
    <property type="entry name" value="P-loop containing nucleoside triphosphate hydrolases"/>
    <property type="match status" value="1"/>
</dbReference>
<evidence type="ECO:0000313" key="5">
    <source>
        <dbReference type="EMBL" id="AJK68842.1"/>
    </source>
</evidence>
<dbReference type="STRING" id="1224162.B840_06180"/>
<reference evidence="5 6" key="1">
    <citation type="submission" date="2014-05" db="EMBL/GenBank/DDBJ databases">
        <title>Complete genome sequence of Corynebacterium marinum DSM 44953.</title>
        <authorList>
            <person name="Schaffert L."/>
            <person name="Albersmeier A."/>
            <person name="Kalinowski J."/>
            <person name="Ruckert C."/>
        </authorList>
    </citation>
    <scope>NUCLEOTIDE SEQUENCE [LARGE SCALE GENOMIC DNA]</scope>
    <source>
        <strain evidence="5 6">DSM 44953</strain>
    </source>
</reference>
<name>A0A0B6TFW1_9CORY</name>